<dbReference type="InterPro" id="IPR002172">
    <property type="entry name" value="LDrepeatLR_classA_rpt"/>
</dbReference>
<evidence type="ECO:0000256" key="4">
    <source>
        <dbReference type="ARBA" id="ARBA00022989"/>
    </source>
</evidence>
<keyword evidence="5" id="KW-0472">Membrane</keyword>
<keyword evidence="7" id="KW-0675">Receptor</keyword>
<organism evidence="11 12">
    <name type="scientific">Mytilus galloprovincialis</name>
    <name type="common">Mediterranean mussel</name>
    <dbReference type="NCBI Taxonomy" id="29158"/>
    <lineage>
        <taxon>Eukaryota</taxon>
        <taxon>Metazoa</taxon>
        <taxon>Spiralia</taxon>
        <taxon>Lophotrochozoa</taxon>
        <taxon>Mollusca</taxon>
        <taxon>Bivalvia</taxon>
        <taxon>Autobranchia</taxon>
        <taxon>Pteriomorphia</taxon>
        <taxon>Mytilida</taxon>
        <taxon>Mytiloidea</taxon>
        <taxon>Mytilidae</taxon>
        <taxon>Mytilinae</taxon>
        <taxon>Mytilus</taxon>
    </lineage>
</organism>
<dbReference type="GO" id="GO:0016324">
    <property type="term" value="C:apical plasma membrane"/>
    <property type="evidence" value="ECO:0007669"/>
    <property type="project" value="TreeGrafter"/>
</dbReference>
<evidence type="ECO:0000313" key="11">
    <source>
        <dbReference type="EMBL" id="VDI68701.1"/>
    </source>
</evidence>
<feature type="chain" id="PRO_5032925361" evidence="10">
    <location>
        <begin position="23"/>
        <end position="284"/>
    </location>
</feature>
<dbReference type="InterPro" id="IPR036055">
    <property type="entry name" value="LDL_receptor-like_sf"/>
</dbReference>
<proteinExistence type="predicted"/>
<dbReference type="GO" id="GO:0043235">
    <property type="term" value="C:receptor complex"/>
    <property type="evidence" value="ECO:0007669"/>
    <property type="project" value="TreeGrafter"/>
</dbReference>
<dbReference type="InterPro" id="IPR051221">
    <property type="entry name" value="LDLR-related"/>
</dbReference>
<keyword evidence="6 9" id="KW-1015">Disulfide bond</keyword>
<dbReference type="GO" id="GO:0042562">
    <property type="term" value="F:hormone binding"/>
    <property type="evidence" value="ECO:0007669"/>
    <property type="project" value="TreeGrafter"/>
</dbReference>
<protein>
    <submittedName>
        <fullName evidence="11">Uncharacterized protein</fullName>
    </submittedName>
</protein>
<evidence type="ECO:0000256" key="3">
    <source>
        <dbReference type="ARBA" id="ARBA00022737"/>
    </source>
</evidence>
<evidence type="ECO:0000256" key="2">
    <source>
        <dbReference type="ARBA" id="ARBA00022692"/>
    </source>
</evidence>
<keyword evidence="8" id="KW-0325">Glycoprotein</keyword>
<name>A0A8B6GSQ7_MYTGA</name>
<evidence type="ECO:0000256" key="10">
    <source>
        <dbReference type="SAM" id="SignalP"/>
    </source>
</evidence>
<dbReference type="InterPro" id="IPR023415">
    <property type="entry name" value="LDLR_class-A_CS"/>
</dbReference>
<dbReference type="PRINTS" id="PR00261">
    <property type="entry name" value="LDLRECEPTOR"/>
</dbReference>
<evidence type="ECO:0000256" key="8">
    <source>
        <dbReference type="ARBA" id="ARBA00023180"/>
    </source>
</evidence>
<evidence type="ECO:0000256" key="7">
    <source>
        <dbReference type="ARBA" id="ARBA00023170"/>
    </source>
</evidence>
<dbReference type="AlphaFoldDB" id="A0A8B6GSQ7"/>
<dbReference type="Gene3D" id="4.10.400.10">
    <property type="entry name" value="Low-density Lipoprotein Receptor"/>
    <property type="match status" value="2"/>
</dbReference>
<evidence type="ECO:0000256" key="5">
    <source>
        <dbReference type="ARBA" id="ARBA00023136"/>
    </source>
</evidence>
<dbReference type="Gene3D" id="2.40.128.620">
    <property type="match status" value="1"/>
</dbReference>
<keyword evidence="2" id="KW-0812">Transmembrane</keyword>
<keyword evidence="10" id="KW-0732">Signal</keyword>
<keyword evidence="4" id="KW-1133">Transmembrane helix</keyword>
<gene>
    <name evidence="11" type="ORF">MGAL_10B085334</name>
</gene>
<dbReference type="GO" id="GO:0006898">
    <property type="term" value="P:receptor-mediated endocytosis"/>
    <property type="evidence" value="ECO:0007669"/>
    <property type="project" value="TreeGrafter"/>
</dbReference>
<comment type="caution">
    <text evidence="11">The sequence shown here is derived from an EMBL/GenBank/DDBJ whole genome shotgun (WGS) entry which is preliminary data.</text>
</comment>
<dbReference type="SUPFAM" id="SSF57424">
    <property type="entry name" value="LDL receptor-like module"/>
    <property type="match status" value="3"/>
</dbReference>
<feature type="disulfide bond" evidence="9">
    <location>
        <begin position="151"/>
        <end position="166"/>
    </location>
</feature>
<dbReference type="PROSITE" id="PS50068">
    <property type="entry name" value="LDLRA_2"/>
    <property type="match status" value="3"/>
</dbReference>
<feature type="signal peptide" evidence="10">
    <location>
        <begin position="1"/>
        <end position="22"/>
    </location>
</feature>
<accession>A0A8B6GSQ7</accession>
<reference evidence="11" key="1">
    <citation type="submission" date="2018-11" db="EMBL/GenBank/DDBJ databases">
        <authorList>
            <person name="Alioto T."/>
            <person name="Alioto T."/>
        </authorList>
    </citation>
    <scope>NUCLEOTIDE SEQUENCE</scope>
</reference>
<dbReference type="PANTHER" id="PTHR22722">
    <property type="entry name" value="LOW-DENSITY LIPOPROTEIN RECEPTOR-RELATED PROTEIN 2-RELATED"/>
    <property type="match status" value="1"/>
</dbReference>
<evidence type="ECO:0000256" key="1">
    <source>
        <dbReference type="ARBA" id="ARBA00004167"/>
    </source>
</evidence>
<dbReference type="CDD" id="cd00112">
    <property type="entry name" value="LDLa"/>
    <property type="match status" value="3"/>
</dbReference>
<dbReference type="PROSITE" id="PS01209">
    <property type="entry name" value="LDLRA_1"/>
    <property type="match status" value="2"/>
</dbReference>
<dbReference type="OrthoDB" id="10062665at2759"/>
<comment type="subcellular location">
    <subcellularLocation>
        <location evidence="1">Membrane</location>
        <topology evidence="1">Single-pass membrane protein</topology>
    </subcellularLocation>
</comment>
<dbReference type="PANTHER" id="PTHR22722:SF14">
    <property type="entry name" value="MEGALIN, ISOFORM A"/>
    <property type="match status" value="1"/>
</dbReference>
<evidence type="ECO:0000256" key="6">
    <source>
        <dbReference type="ARBA" id="ARBA00023157"/>
    </source>
</evidence>
<comment type="caution">
    <text evidence="9">Lacks conserved residue(s) required for the propagation of feature annotation.</text>
</comment>
<dbReference type="EMBL" id="UYJE01008937">
    <property type="protein sequence ID" value="VDI68701.1"/>
    <property type="molecule type" value="Genomic_DNA"/>
</dbReference>
<dbReference type="Proteomes" id="UP000596742">
    <property type="component" value="Unassembled WGS sequence"/>
</dbReference>
<keyword evidence="12" id="KW-1185">Reference proteome</keyword>
<dbReference type="Pfam" id="PF00057">
    <property type="entry name" value="Ldl_recept_a"/>
    <property type="match status" value="3"/>
</dbReference>
<evidence type="ECO:0000313" key="12">
    <source>
        <dbReference type="Proteomes" id="UP000596742"/>
    </source>
</evidence>
<evidence type="ECO:0000256" key="9">
    <source>
        <dbReference type="PROSITE-ProRule" id="PRU00124"/>
    </source>
</evidence>
<dbReference type="SMART" id="SM00192">
    <property type="entry name" value="LDLa"/>
    <property type="match status" value="3"/>
</dbReference>
<sequence length="284" mass="31020">MILMYVKVVLAILCLTVVSVVTDEHGTRSIQDCTLWLADDIFTSCYLCLPCSDGSGIQGYICRTSFCDGKEDCNNGEDEEGSLCQTEPCANTQWRCSDDKQCIHSFARCDGRTDCLDGSDEDHNACRAQQCSAGELKCANKLVCFHENGLCDGYRDCYDNSDEAKCTEFQCPDNKWKCDDRQQCIIRKSVCDGHNDCHDGSDETLETCLDYQCLGDKTKCADGLQCVSQTDACMCMLPGCKDGSGCAGLSSLCAYPDCYIQLYRNRPGSSMLGPAGPPGSQACP</sequence>
<keyword evidence="3" id="KW-0677">Repeat</keyword>